<name>A0A6J6NNL0_9ZZZZ</name>
<dbReference type="AlphaFoldDB" id="A0A6J6NNL0"/>
<reference evidence="1" key="1">
    <citation type="submission" date="2020-05" db="EMBL/GenBank/DDBJ databases">
        <authorList>
            <person name="Chiriac C."/>
            <person name="Salcher M."/>
            <person name="Ghai R."/>
            <person name="Kavagutti S V."/>
        </authorList>
    </citation>
    <scope>NUCLEOTIDE SEQUENCE</scope>
</reference>
<gene>
    <name evidence="1" type="ORF">UFOPK2370_00748</name>
</gene>
<proteinExistence type="predicted"/>
<dbReference type="EMBL" id="CAEZXK010000016">
    <property type="protein sequence ID" value="CAB4687766.1"/>
    <property type="molecule type" value="Genomic_DNA"/>
</dbReference>
<organism evidence="1">
    <name type="scientific">freshwater metagenome</name>
    <dbReference type="NCBI Taxonomy" id="449393"/>
    <lineage>
        <taxon>unclassified sequences</taxon>
        <taxon>metagenomes</taxon>
        <taxon>ecological metagenomes</taxon>
    </lineage>
</organism>
<protein>
    <submittedName>
        <fullName evidence="1">Unannotated protein</fullName>
    </submittedName>
</protein>
<sequence length="112" mass="12756">MWVFTETGFVSAVRKDSTPDVITVRARDRKSLESLAGLAQVEIAKSPNGDYPYRLFVATEVWAEWVSLVAMNVDYDNFKSHVAETRGYGYAHELSRVWSVMLDTEDEDARPH</sequence>
<evidence type="ECO:0000313" key="1">
    <source>
        <dbReference type="EMBL" id="CAB4687766.1"/>
    </source>
</evidence>
<accession>A0A6J6NNL0</accession>